<dbReference type="EMBL" id="MU854402">
    <property type="protein sequence ID" value="KAK4039348.1"/>
    <property type="molecule type" value="Genomic_DNA"/>
</dbReference>
<evidence type="ECO:0000256" key="4">
    <source>
        <dbReference type="ARBA" id="ARBA00022839"/>
    </source>
</evidence>
<dbReference type="CDD" id="cd06137">
    <property type="entry name" value="DEDDh_RNase"/>
    <property type="match status" value="1"/>
</dbReference>
<feature type="compositionally biased region" description="Polar residues" evidence="6">
    <location>
        <begin position="84"/>
        <end position="97"/>
    </location>
</feature>
<feature type="region of interest" description="Disordered" evidence="6">
    <location>
        <begin position="72"/>
        <end position="107"/>
    </location>
</feature>
<dbReference type="PANTHER" id="PTHR12801">
    <property type="entry name" value="RNA EXONUCLEASE REXO1 / RECO3 FAMILY MEMBER-RELATED"/>
    <property type="match status" value="1"/>
</dbReference>
<feature type="domain" description="Exonuclease" evidence="7">
    <location>
        <begin position="171"/>
        <end position="388"/>
    </location>
</feature>
<name>A0AAN6PEA7_9PEZI</name>
<evidence type="ECO:0000313" key="8">
    <source>
        <dbReference type="EMBL" id="KAK4039348.1"/>
    </source>
</evidence>
<dbReference type="InterPro" id="IPR013520">
    <property type="entry name" value="Ribonucl_H"/>
</dbReference>
<sequence length="391" mass="43418">MAQDAAFSTLEQGTRAIALNAATLQQLDKLVASTKALRQAGYVVEKLTDHELEKKRRCLTCRVRIGKTLGKQNRKRKLAEAQQPRAQSNDPAASGNATRRGADSAGPKLHRCHFHPGKVISKAWTCCGKHVSEDPCTSKEHHDVQDDGDGTIERRWQFHATGSEARSSHRFAVAIDCEMGTAFNGDTELIRLSVIDYFSGETLIDSLVYPDIAMQHFNTRWSGVTRADMERSLRENKCIMGRDAARRAVFRYVGPSTIVVGHGAQSDLSSLRWIHHRVVDSFTVESARRKAAELKAEQEKKRKEANEPKKGDKPKEADRPKKGDRPKEEVPGNKQKRGKNNPDGMSLKALAMKHLGRAIQVGKKGHDSLEDALAARDLVHAHITGLGNFTR</sequence>
<proteinExistence type="predicted"/>
<dbReference type="InterPro" id="IPR012337">
    <property type="entry name" value="RNaseH-like_sf"/>
</dbReference>
<dbReference type="InterPro" id="IPR047021">
    <property type="entry name" value="REXO1/3/4-like"/>
</dbReference>
<accession>A0AAN6PEA7</accession>
<reference evidence="9" key="1">
    <citation type="journal article" date="2023" name="Mol. Phylogenet. Evol.">
        <title>Genome-scale phylogeny and comparative genomics of the fungal order Sordariales.</title>
        <authorList>
            <person name="Hensen N."/>
            <person name="Bonometti L."/>
            <person name="Westerberg I."/>
            <person name="Brannstrom I.O."/>
            <person name="Guillou S."/>
            <person name="Cros-Aarteil S."/>
            <person name="Calhoun S."/>
            <person name="Haridas S."/>
            <person name="Kuo A."/>
            <person name="Mondo S."/>
            <person name="Pangilinan J."/>
            <person name="Riley R."/>
            <person name="LaButti K."/>
            <person name="Andreopoulos B."/>
            <person name="Lipzen A."/>
            <person name="Chen C."/>
            <person name="Yan M."/>
            <person name="Daum C."/>
            <person name="Ng V."/>
            <person name="Clum A."/>
            <person name="Steindorff A."/>
            <person name="Ohm R.A."/>
            <person name="Martin F."/>
            <person name="Silar P."/>
            <person name="Natvig D.O."/>
            <person name="Lalanne C."/>
            <person name="Gautier V."/>
            <person name="Ament-Velasquez S.L."/>
            <person name="Kruys A."/>
            <person name="Hutchinson M.I."/>
            <person name="Powell A.J."/>
            <person name="Barry K."/>
            <person name="Miller A.N."/>
            <person name="Grigoriev I.V."/>
            <person name="Debuchy R."/>
            <person name="Gladieux P."/>
            <person name="Hiltunen Thoren M."/>
            <person name="Johannesson H."/>
        </authorList>
    </citation>
    <scope>NUCLEOTIDE SEQUENCE [LARGE SCALE GENOMIC DNA]</scope>
    <source>
        <strain evidence="9">CBS 284.82</strain>
    </source>
</reference>
<dbReference type="SUPFAM" id="SSF53098">
    <property type="entry name" value="Ribonuclease H-like"/>
    <property type="match status" value="1"/>
</dbReference>
<evidence type="ECO:0000256" key="5">
    <source>
        <dbReference type="ARBA" id="ARBA00025599"/>
    </source>
</evidence>
<keyword evidence="4" id="KW-0269">Exonuclease</keyword>
<comment type="caution">
    <text evidence="8">The sequence shown here is derived from an EMBL/GenBank/DDBJ whole genome shotgun (WGS) entry which is preliminary data.</text>
</comment>
<dbReference type="InterPro" id="IPR036397">
    <property type="entry name" value="RNaseH_sf"/>
</dbReference>
<evidence type="ECO:0000313" key="9">
    <source>
        <dbReference type="Proteomes" id="UP001303115"/>
    </source>
</evidence>
<organism evidence="8 9">
    <name type="scientific">Parachaetomium inaequale</name>
    <dbReference type="NCBI Taxonomy" id="2588326"/>
    <lineage>
        <taxon>Eukaryota</taxon>
        <taxon>Fungi</taxon>
        <taxon>Dikarya</taxon>
        <taxon>Ascomycota</taxon>
        <taxon>Pezizomycotina</taxon>
        <taxon>Sordariomycetes</taxon>
        <taxon>Sordariomycetidae</taxon>
        <taxon>Sordariales</taxon>
        <taxon>Chaetomiaceae</taxon>
        <taxon>Parachaetomium</taxon>
    </lineage>
</organism>
<evidence type="ECO:0000256" key="6">
    <source>
        <dbReference type="SAM" id="MobiDB-lite"/>
    </source>
</evidence>
<dbReference type="AlphaFoldDB" id="A0AAN6PEA7"/>
<dbReference type="GO" id="GO:0006364">
    <property type="term" value="P:rRNA processing"/>
    <property type="evidence" value="ECO:0007669"/>
    <property type="project" value="UniProtKB-KW"/>
</dbReference>
<dbReference type="GO" id="GO:0003676">
    <property type="term" value="F:nucleic acid binding"/>
    <property type="evidence" value="ECO:0007669"/>
    <property type="project" value="InterPro"/>
</dbReference>
<dbReference type="Proteomes" id="UP001303115">
    <property type="component" value="Unassembled WGS sequence"/>
</dbReference>
<dbReference type="Gene3D" id="3.30.420.10">
    <property type="entry name" value="Ribonuclease H-like superfamily/Ribonuclease H"/>
    <property type="match status" value="1"/>
</dbReference>
<protein>
    <recommendedName>
        <fullName evidence="7">Exonuclease domain-containing protein</fullName>
    </recommendedName>
</protein>
<comment type="function">
    <text evidence="5">Exoribonuclease involved in ribosome biosynthesis. Involved in the processing of ITS1, the internal transcribed spacer localized between the 18S and 5.8S rRNAs.</text>
</comment>
<dbReference type="GO" id="GO:0004527">
    <property type="term" value="F:exonuclease activity"/>
    <property type="evidence" value="ECO:0007669"/>
    <property type="project" value="UniProtKB-KW"/>
</dbReference>
<evidence type="ECO:0000256" key="2">
    <source>
        <dbReference type="ARBA" id="ARBA00022722"/>
    </source>
</evidence>
<keyword evidence="2" id="KW-0540">Nuclease</keyword>
<dbReference type="GO" id="GO:0000027">
    <property type="term" value="P:ribosomal large subunit assembly"/>
    <property type="evidence" value="ECO:0007669"/>
    <property type="project" value="TreeGrafter"/>
</dbReference>
<dbReference type="PANTHER" id="PTHR12801:SF45">
    <property type="entry name" value="RNA EXONUCLEASE 4"/>
    <property type="match status" value="1"/>
</dbReference>
<keyword evidence="1" id="KW-0698">rRNA processing</keyword>
<feature type="region of interest" description="Disordered" evidence="6">
    <location>
        <begin position="293"/>
        <end position="345"/>
    </location>
</feature>
<gene>
    <name evidence="8" type="ORF">C8A01DRAFT_16657</name>
</gene>
<keyword evidence="3" id="KW-0378">Hydrolase</keyword>
<dbReference type="SMART" id="SM00479">
    <property type="entry name" value="EXOIII"/>
    <property type="match status" value="1"/>
</dbReference>
<evidence type="ECO:0000256" key="3">
    <source>
        <dbReference type="ARBA" id="ARBA00022801"/>
    </source>
</evidence>
<dbReference type="GO" id="GO:0005634">
    <property type="term" value="C:nucleus"/>
    <property type="evidence" value="ECO:0007669"/>
    <property type="project" value="TreeGrafter"/>
</dbReference>
<keyword evidence="9" id="KW-1185">Reference proteome</keyword>
<evidence type="ECO:0000256" key="1">
    <source>
        <dbReference type="ARBA" id="ARBA00022552"/>
    </source>
</evidence>
<evidence type="ECO:0000259" key="7">
    <source>
        <dbReference type="SMART" id="SM00479"/>
    </source>
</evidence>
<feature type="compositionally biased region" description="Basic and acidic residues" evidence="6">
    <location>
        <begin position="293"/>
        <end position="331"/>
    </location>
</feature>